<proteinExistence type="predicted"/>
<name>A0A229T6H5_9PSEU</name>
<reference evidence="2" key="1">
    <citation type="submission" date="2017-07" db="EMBL/GenBank/DDBJ databases">
        <title>Comparative genome mining reveals phylogenetic distribution patterns of secondary metabolites in Amycolatopsis.</title>
        <authorList>
            <person name="Adamek M."/>
            <person name="Alanjary M."/>
            <person name="Sales-Ortells H."/>
            <person name="Goodfellow M."/>
            <person name="Bull A.T."/>
            <person name="Kalinowski J."/>
            <person name="Ziemert N."/>
        </authorList>
    </citation>
    <scope>NUCLEOTIDE SEQUENCE [LARGE SCALE GENOMIC DNA]</scope>
    <source>
        <strain evidence="2">H5</strain>
    </source>
</reference>
<dbReference type="AlphaFoldDB" id="A0A229T6H5"/>
<evidence type="ECO:0000313" key="1">
    <source>
        <dbReference type="EMBL" id="OXM66703.1"/>
    </source>
</evidence>
<protein>
    <submittedName>
        <fullName evidence="1">Uncharacterized protein</fullName>
    </submittedName>
</protein>
<gene>
    <name evidence="1" type="ORF">CF165_18080</name>
</gene>
<comment type="caution">
    <text evidence="1">The sequence shown here is derived from an EMBL/GenBank/DDBJ whole genome shotgun (WGS) entry which is preliminary data.</text>
</comment>
<dbReference type="Proteomes" id="UP000215199">
    <property type="component" value="Unassembled WGS sequence"/>
</dbReference>
<keyword evidence="2" id="KW-1185">Reference proteome</keyword>
<sequence length="95" mass="10113">MRLFAVRSTVETGVTRRTTALPAQADSHARVVLPITRDAPPITRDAPPITGDAPPVTVLRVIGAGTHVIEGASRVIEGASLVMGRTTRWVGWFVS</sequence>
<dbReference type="EMBL" id="NMUL01000016">
    <property type="protein sequence ID" value="OXM66703.1"/>
    <property type="molecule type" value="Genomic_DNA"/>
</dbReference>
<organism evidence="1 2">
    <name type="scientific">Amycolatopsis vastitatis</name>
    <dbReference type="NCBI Taxonomy" id="1905142"/>
    <lineage>
        <taxon>Bacteria</taxon>
        <taxon>Bacillati</taxon>
        <taxon>Actinomycetota</taxon>
        <taxon>Actinomycetes</taxon>
        <taxon>Pseudonocardiales</taxon>
        <taxon>Pseudonocardiaceae</taxon>
        <taxon>Amycolatopsis</taxon>
    </lineage>
</organism>
<evidence type="ECO:0000313" key="2">
    <source>
        <dbReference type="Proteomes" id="UP000215199"/>
    </source>
</evidence>
<accession>A0A229T6H5</accession>